<dbReference type="Gene3D" id="3.20.20.30">
    <property type="entry name" value="Luciferase-like domain"/>
    <property type="match status" value="1"/>
</dbReference>
<name>A0A1M6CBA9_9PROT</name>
<gene>
    <name evidence="4" type="ORF">SAMN02745194_00650</name>
</gene>
<sequence>MPSMIPLSVLDLSPVPDGSDAGQALRNSAELARHVERLGYNRYWMAEHHNMPGIASAATAVALAHVAHGTTRIRIGAGGIMLPNHAPLTVAEQFGTLASLYPGRVDLGLGRAPGTDQVTAHALRRTLQGDVDSFPQDVMELMAYFRPVQPGQRVQAVPGAGLDVPVWILGSSTYGAQLAAALGLPYAFASHFAPAAMHDAIAIYRERFRPSGHIEKPHVMIGVNLHAAPTDEEARFLFSSHQQSFVNLRSGRPGKLPAPKEGFYESLDPHARAMIDHSLACTIVGGPDAVRRGLRDIIERTGADELMLTGHIHDPEARKRSYAIMAEVAASQPVAA</sequence>
<dbReference type="InterPro" id="IPR011251">
    <property type="entry name" value="Luciferase-like_dom"/>
</dbReference>
<dbReference type="PANTHER" id="PTHR30137">
    <property type="entry name" value="LUCIFERASE-LIKE MONOOXYGENASE"/>
    <property type="match status" value="1"/>
</dbReference>
<dbReference type="Pfam" id="PF00296">
    <property type="entry name" value="Bac_luciferase"/>
    <property type="match status" value="1"/>
</dbReference>
<dbReference type="SUPFAM" id="SSF51679">
    <property type="entry name" value="Bacterial luciferase-like"/>
    <property type="match status" value="1"/>
</dbReference>
<evidence type="ECO:0000256" key="2">
    <source>
        <dbReference type="ARBA" id="ARBA00074555"/>
    </source>
</evidence>
<comment type="similarity">
    <text evidence="1">To bacterial alkanal monooxygenase alpha and beta chains.</text>
</comment>
<proteinExistence type="predicted"/>
<protein>
    <recommendedName>
        <fullName evidence="2">Luciferase-like monooxygenase</fullName>
    </recommendedName>
</protein>
<dbReference type="NCBIfam" id="TIGR03558">
    <property type="entry name" value="oxido_grp_1"/>
    <property type="match status" value="1"/>
</dbReference>
<evidence type="ECO:0000256" key="1">
    <source>
        <dbReference type="ARBA" id="ARBA00007789"/>
    </source>
</evidence>
<dbReference type="STRING" id="198092.SAMN02745194_00650"/>
<organism evidence="4 5">
    <name type="scientific">Muricoccus roseus</name>
    <dbReference type="NCBI Taxonomy" id="198092"/>
    <lineage>
        <taxon>Bacteria</taxon>
        <taxon>Pseudomonadati</taxon>
        <taxon>Pseudomonadota</taxon>
        <taxon>Alphaproteobacteria</taxon>
        <taxon>Acetobacterales</taxon>
        <taxon>Roseomonadaceae</taxon>
        <taxon>Muricoccus</taxon>
    </lineage>
</organism>
<dbReference type="InterPro" id="IPR050766">
    <property type="entry name" value="Bact_Lucif_Oxidored"/>
</dbReference>
<dbReference type="AlphaFoldDB" id="A0A1M6CBA9"/>
<evidence type="ECO:0000259" key="3">
    <source>
        <dbReference type="Pfam" id="PF00296"/>
    </source>
</evidence>
<feature type="domain" description="Luciferase-like" evidence="3">
    <location>
        <begin position="8"/>
        <end position="304"/>
    </location>
</feature>
<keyword evidence="5" id="KW-1185">Reference proteome</keyword>
<reference evidence="4 5" key="1">
    <citation type="submission" date="2016-11" db="EMBL/GenBank/DDBJ databases">
        <authorList>
            <person name="Jaros S."/>
            <person name="Januszkiewicz K."/>
            <person name="Wedrychowicz H."/>
        </authorList>
    </citation>
    <scope>NUCLEOTIDE SEQUENCE [LARGE SCALE GENOMIC DNA]</scope>
    <source>
        <strain evidence="4 5">DSM 14916</strain>
    </source>
</reference>
<evidence type="ECO:0000313" key="4">
    <source>
        <dbReference type="EMBL" id="SHI58287.1"/>
    </source>
</evidence>
<dbReference type="Proteomes" id="UP000184387">
    <property type="component" value="Unassembled WGS sequence"/>
</dbReference>
<evidence type="ECO:0000313" key="5">
    <source>
        <dbReference type="Proteomes" id="UP000184387"/>
    </source>
</evidence>
<dbReference type="GO" id="GO:0005829">
    <property type="term" value="C:cytosol"/>
    <property type="evidence" value="ECO:0007669"/>
    <property type="project" value="TreeGrafter"/>
</dbReference>
<accession>A0A1M6CBA9</accession>
<dbReference type="InterPro" id="IPR036661">
    <property type="entry name" value="Luciferase-like_sf"/>
</dbReference>
<dbReference type="EMBL" id="FQZF01000003">
    <property type="protein sequence ID" value="SHI58287.1"/>
    <property type="molecule type" value="Genomic_DNA"/>
</dbReference>
<dbReference type="PANTHER" id="PTHR30137:SF6">
    <property type="entry name" value="LUCIFERASE-LIKE MONOOXYGENASE"/>
    <property type="match status" value="1"/>
</dbReference>
<dbReference type="GO" id="GO:0016705">
    <property type="term" value="F:oxidoreductase activity, acting on paired donors, with incorporation or reduction of molecular oxygen"/>
    <property type="evidence" value="ECO:0007669"/>
    <property type="project" value="InterPro"/>
</dbReference>
<dbReference type="CDD" id="cd00347">
    <property type="entry name" value="Flavin_utilizing_monoxygenases"/>
    <property type="match status" value="1"/>
</dbReference>
<dbReference type="InterPro" id="IPR019949">
    <property type="entry name" value="CmoO-like"/>
</dbReference>
<dbReference type="FunFam" id="3.20.20.30:FF:000002">
    <property type="entry name" value="LLM class flavin-dependent oxidoreductase"/>
    <property type="match status" value="1"/>
</dbReference>